<dbReference type="InterPro" id="IPR025201">
    <property type="entry name" value="KdpD_TM"/>
</dbReference>
<organism evidence="15 16">
    <name type="scientific">Rubellimicrobium roseum</name>
    <dbReference type="NCBI Taxonomy" id="687525"/>
    <lineage>
        <taxon>Bacteria</taxon>
        <taxon>Pseudomonadati</taxon>
        <taxon>Pseudomonadota</taxon>
        <taxon>Alphaproteobacteria</taxon>
        <taxon>Rhodobacterales</taxon>
        <taxon>Roseobacteraceae</taxon>
        <taxon>Rubellimicrobium</taxon>
    </lineage>
</organism>
<evidence type="ECO:0000256" key="7">
    <source>
        <dbReference type="ARBA" id="ARBA00022741"/>
    </source>
</evidence>
<keyword evidence="16" id="KW-1185">Reference proteome</keyword>
<evidence type="ECO:0000256" key="2">
    <source>
        <dbReference type="ARBA" id="ARBA00004141"/>
    </source>
</evidence>
<dbReference type="InterPro" id="IPR011495">
    <property type="entry name" value="Sig_transdc_His_kin_sub2_dim/P"/>
</dbReference>
<dbReference type="PANTHER" id="PTHR41523:SF8">
    <property type="entry name" value="ETHYLENE RESPONSE SENSOR PROTEIN"/>
    <property type="match status" value="1"/>
</dbReference>
<comment type="subcellular location">
    <subcellularLocation>
        <location evidence="2">Membrane</location>
        <topology evidence="2">Multi-pass membrane protein</topology>
    </subcellularLocation>
</comment>
<dbReference type="InterPro" id="IPR036890">
    <property type="entry name" value="HATPase_C_sf"/>
</dbReference>
<evidence type="ECO:0000256" key="13">
    <source>
        <dbReference type="SAM" id="Phobius"/>
    </source>
</evidence>
<evidence type="ECO:0000256" key="4">
    <source>
        <dbReference type="ARBA" id="ARBA00022553"/>
    </source>
</evidence>
<feature type="transmembrane region" description="Helical" evidence="13">
    <location>
        <begin position="48"/>
        <end position="81"/>
    </location>
</feature>
<dbReference type="OrthoDB" id="9816309at2"/>
<dbReference type="Gene3D" id="3.30.565.10">
    <property type="entry name" value="Histidine kinase-like ATPase, C-terminal domain"/>
    <property type="match status" value="1"/>
</dbReference>
<dbReference type="PANTHER" id="PTHR41523">
    <property type="entry name" value="TWO-COMPONENT SYSTEM SENSOR PROTEIN"/>
    <property type="match status" value="1"/>
</dbReference>
<proteinExistence type="predicted"/>
<dbReference type="EMBL" id="VDFV01000065">
    <property type="protein sequence ID" value="TNC61566.1"/>
    <property type="molecule type" value="Genomic_DNA"/>
</dbReference>
<evidence type="ECO:0000256" key="12">
    <source>
        <dbReference type="ARBA" id="ARBA00023136"/>
    </source>
</evidence>
<keyword evidence="6 13" id="KW-0812">Transmembrane</keyword>
<evidence type="ECO:0000259" key="14">
    <source>
        <dbReference type="PROSITE" id="PS50109"/>
    </source>
</evidence>
<evidence type="ECO:0000313" key="15">
    <source>
        <dbReference type="EMBL" id="TNC61566.1"/>
    </source>
</evidence>
<evidence type="ECO:0000256" key="11">
    <source>
        <dbReference type="ARBA" id="ARBA00023012"/>
    </source>
</evidence>
<dbReference type="InterPro" id="IPR003594">
    <property type="entry name" value="HATPase_dom"/>
</dbReference>
<dbReference type="Pfam" id="PF02518">
    <property type="entry name" value="HATPase_c"/>
    <property type="match status" value="1"/>
</dbReference>
<dbReference type="InterPro" id="IPR005467">
    <property type="entry name" value="His_kinase_dom"/>
</dbReference>
<keyword evidence="12 13" id="KW-0472">Membrane</keyword>
<dbReference type="GO" id="GO:0005524">
    <property type="term" value="F:ATP binding"/>
    <property type="evidence" value="ECO:0007669"/>
    <property type="project" value="UniProtKB-KW"/>
</dbReference>
<dbReference type="AlphaFoldDB" id="A0A5C4N5C4"/>
<feature type="transmembrane region" description="Helical" evidence="13">
    <location>
        <begin position="93"/>
        <end position="115"/>
    </location>
</feature>
<keyword evidence="5" id="KW-0808">Transferase</keyword>
<evidence type="ECO:0000256" key="3">
    <source>
        <dbReference type="ARBA" id="ARBA00012438"/>
    </source>
</evidence>
<dbReference type="PROSITE" id="PS50109">
    <property type="entry name" value="HIS_KIN"/>
    <property type="match status" value="1"/>
</dbReference>
<reference evidence="15 16" key="1">
    <citation type="submission" date="2019-06" db="EMBL/GenBank/DDBJ databases">
        <authorList>
            <person name="Jiang L."/>
        </authorList>
    </citation>
    <scope>NUCLEOTIDE SEQUENCE [LARGE SCALE GENOMIC DNA]</scope>
    <source>
        <strain evidence="15 16">YIM 48858</strain>
    </source>
</reference>
<dbReference type="SUPFAM" id="SSF55874">
    <property type="entry name" value="ATPase domain of HSP90 chaperone/DNA topoisomerase II/histidine kinase"/>
    <property type="match status" value="1"/>
</dbReference>
<dbReference type="GO" id="GO:0004673">
    <property type="term" value="F:protein histidine kinase activity"/>
    <property type="evidence" value="ECO:0007669"/>
    <property type="project" value="UniProtKB-EC"/>
</dbReference>
<feature type="domain" description="Histidine kinase" evidence="14">
    <location>
        <begin position="241"/>
        <end position="330"/>
    </location>
</feature>
<dbReference type="RefSeq" id="WP_139083655.1">
    <property type="nucleotide sequence ID" value="NZ_VDFV01000065.1"/>
</dbReference>
<keyword evidence="10 13" id="KW-1133">Transmembrane helix</keyword>
<dbReference type="SMART" id="SM00387">
    <property type="entry name" value="HATPase_c"/>
    <property type="match status" value="1"/>
</dbReference>
<dbReference type="InterPro" id="IPR038318">
    <property type="entry name" value="KdpD_sf"/>
</dbReference>
<keyword evidence="11" id="KW-0902">Two-component regulatory system</keyword>
<keyword evidence="9" id="KW-0067">ATP-binding</keyword>
<keyword evidence="7" id="KW-0547">Nucleotide-binding</keyword>
<dbReference type="InterPro" id="IPR004358">
    <property type="entry name" value="Sig_transdc_His_kin-like_C"/>
</dbReference>
<keyword evidence="8" id="KW-0418">Kinase</keyword>
<evidence type="ECO:0000256" key="8">
    <source>
        <dbReference type="ARBA" id="ARBA00022777"/>
    </source>
</evidence>
<sequence length="330" mass="35233">MKKYLSDGSALRRSSWLGYAFGLAAFGLALALRFALDSNLPPGFPYLTFFPAVILTTFLAGTGPGIVCALLSGLAAWYWFIPPFGSFGMTQNTAIALAFYVFIVGVDVAVIDAMVRAADRLETERAKSAKLAEQHRTLFEELQHRVANNMAFVASLLMLQKRTVAADPACASAVFDDAAHRLQVMARLHRKLHDPVSLEQPIGDYLRGLCADLVEASGAKGIVCLIDADEMRLDLTRLTALSLIVNEVITNSLKHAFKGREGGTITLDLKRITSDRVALMVADDGPGLPAAAPSATGLGLKIVQGLAAQLGGEVSTPPTKGMATRIEFAA</sequence>
<gene>
    <name evidence="15" type="ORF">FHG71_21010</name>
</gene>
<dbReference type="EC" id="2.7.13.3" evidence="3"/>
<evidence type="ECO:0000256" key="1">
    <source>
        <dbReference type="ARBA" id="ARBA00000085"/>
    </source>
</evidence>
<evidence type="ECO:0000313" key="16">
    <source>
        <dbReference type="Proteomes" id="UP000305709"/>
    </source>
</evidence>
<feature type="transmembrane region" description="Helical" evidence="13">
    <location>
        <begin position="16"/>
        <end position="36"/>
    </location>
</feature>
<dbReference type="Proteomes" id="UP000305709">
    <property type="component" value="Unassembled WGS sequence"/>
</dbReference>
<keyword evidence="4" id="KW-0597">Phosphoprotein</keyword>
<dbReference type="GO" id="GO:0000160">
    <property type="term" value="P:phosphorelay signal transduction system"/>
    <property type="evidence" value="ECO:0007669"/>
    <property type="project" value="UniProtKB-KW"/>
</dbReference>
<evidence type="ECO:0000256" key="9">
    <source>
        <dbReference type="ARBA" id="ARBA00022840"/>
    </source>
</evidence>
<evidence type="ECO:0000256" key="5">
    <source>
        <dbReference type="ARBA" id="ARBA00022679"/>
    </source>
</evidence>
<dbReference type="Pfam" id="PF13493">
    <property type="entry name" value="DUF4118"/>
    <property type="match status" value="1"/>
</dbReference>
<name>A0A5C4N5C4_9RHOB</name>
<dbReference type="GO" id="GO:0016020">
    <property type="term" value="C:membrane"/>
    <property type="evidence" value="ECO:0007669"/>
    <property type="project" value="UniProtKB-SubCell"/>
</dbReference>
<dbReference type="Gene3D" id="1.20.120.620">
    <property type="entry name" value="Backbone structure of the membrane domain of e. Coli histidine kinase receptor kdpd"/>
    <property type="match status" value="1"/>
</dbReference>
<comment type="caution">
    <text evidence="15">The sequence shown here is derived from an EMBL/GenBank/DDBJ whole genome shotgun (WGS) entry which is preliminary data.</text>
</comment>
<evidence type="ECO:0000256" key="10">
    <source>
        <dbReference type="ARBA" id="ARBA00022989"/>
    </source>
</evidence>
<protein>
    <recommendedName>
        <fullName evidence="3">histidine kinase</fullName>
        <ecNumber evidence="3">2.7.13.3</ecNumber>
    </recommendedName>
</protein>
<dbReference type="PRINTS" id="PR00344">
    <property type="entry name" value="BCTRLSENSOR"/>
</dbReference>
<evidence type="ECO:0000256" key="6">
    <source>
        <dbReference type="ARBA" id="ARBA00022692"/>
    </source>
</evidence>
<dbReference type="Pfam" id="PF07568">
    <property type="entry name" value="HisKA_2"/>
    <property type="match status" value="1"/>
</dbReference>
<accession>A0A5C4N5C4</accession>
<comment type="catalytic activity">
    <reaction evidence="1">
        <text>ATP + protein L-histidine = ADP + protein N-phospho-L-histidine.</text>
        <dbReference type="EC" id="2.7.13.3"/>
    </reaction>
</comment>